<organism evidence="1 2">
    <name type="scientific">Deinococcus reticulitermitis</name>
    <dbReference type="NCBI Taxonomy" id="856736"/>
    <lineage>
        <taxon>Bacteria</taxon>
        <taxon>Thermotogati</taxon>
        <taxon>Deinococcota</taxon>
        <taxon>Deinococci</taxon>
        <taxon>Deinococcales</taxon>
        <taxon>Deinococcaceae</taxon>
        <taxon>Deinococcus</taxon>
    </lineage>
</organism>
<evidence type="ECO:0000313" key="2">
    <source>
        <dbReference type="Proteomes" id="UP000199223"/>
    </source>
</evidence>
<name>A0A1H7CJR1_9DEIO</name>
<dbReference type="Proteomes" id="UP000199223">
    <property type="component" value="Unassembled WGS sequence"/>
</dbReference>
<dbReference type="OrthoDB" id="61249at2"/>
<protein>
    <submittedName>
        <fullName evidence="1">Uncharacterized protein</fullName>
    </submittedName>
</protein>
<dbReference type="STRING" id="856736.SAMN04488058_13017"/>
<dbReference type="EMBL" id="FNZA01000030">
    <property type="protein sequence ID" value="SEJ89504.1"/>
    <property type="molecule type" value="Genomic_DNA"/>
</dbReference>
<dbReference type="AlphaFoldDB" id="A0A1H7CJR1"/>
<gene>
    <name evidence="1" type="ORF">SAMN04488058_13017</name>
</gene>
<accession>A0A1H7CJR1</accession>
<proteinExistence type="predicted"/>
<evidence type="ECO:0000313" key="1">
    <source>
        <dbReference type="EMBL" id="SEJ89504.1"/>
    </source>
</evidence>
<keyword evidence="2" id="KW-1185">Reference proteome</keyword>
<sequence length="103" mass="11321">MSILQHLIPAQGGPRECGPGRQEGHIYAECGFAPGGVSIENFLIDYPQPVNPAHLGLSTQGVTLIERQGVWHIVDFVGESHYPFPSDFIEEARAIGVSRNYLY</sequence>
<reference evidence="2" key="1">
    <citation type="submission" date="2016-10" db="EMBL/GenBank/DDBJ databases">
        <authorList>
            <person name="Varghese N."/>
            <person name="Submissions S."/>
        </authorList>
    </citation>
    <scope>NUCLEOTIDE SEQUENCE [LARGE SCALE GENOMIC DNA]</scope>
    <source>
        <strain evidence="2">CGMCC 1.10218</strain>
    </source>
</reference>
<dbReference type="RefSeq" id="WP_092265737.1">
    <property type="nucleotide sequence ID" value="NZ_FNZA01000030.1"/>
</dbReference>